<dbReference type="Proteomes" id="UP000249619">
    <property type="component" value="Unassembled WGS sequence"/>
</dbReference>
<feature type="region of interest" description="Disordered" evidence="1">
    <location>
        <begin position="193"/>
        <end position="236"/>
    </location>
</feature>
<dbReference type="AlphaFoldDB" id="A0A364MXZ2"/>
<evidence type="ECO:0000256" key="1">
    <source>
        <dbReference type="SAM" id="MobiDB-lite"/>
    </source>
</evidence>
<proteinExistence type="predicted"/>
<dbReference type="EMBL" id="QGDH01000111">
    <property type="protein sequence ID" value="RAR06759.1"/>
    <property type="molecule type" value="Genomic_DNA"/>
</dbReference>
<evidence type="ECO:0000313" key="2">
    <source>
        <dbReference type="EMBL" id="RAR06759.1"/>
    </source>
</evidence>
<dbReference type="OrthoDB" id="3679762at2759"/>
<feature type="compositionally biased region" description="Polar residues" evidence="1">
    <location>
        <begin position="196"/>
        <end position="212"/>
    </location>
</feature>
<name>A0A364MXZ2_STELY</name>
<feature type="compositionally biased region" description="Polar residues" evidence="1">
    <location>
        <begin position="224"/>
        <end position="236"/>
    </location>
</feature>
<reference evidence="3" key="1">
    <citation type="submission" date="2018-05" db="EMBL/GenBank/DDBJ databases">
        <title>Draft genome sequence of Stemphylium lycopersici strain CIDEFI 213.</title>
        <authorList>
            <person name="Medina R."/>
            <person name="Franco M.E.E."/>
            <person name="Lucentini C.G."/>
            <person name="Saparrat M.C.N."/>
            <person name="Balatti P.A."/>
        </authorList>
    </citation>
    <scope>NUCLEOTIDE SEQUENCE [LARGE SCALE GENOMIC DNA]</scope>
    <source>
        <strain evidence="3">CIDEFI 213</strain>
    </source>
</reference>
<protein>
    <submittedName>
        <fullName evidence="2">Uncharacterized protein</fullName>
    </submittedName>
</protein>
<gene>
    <name evidence="2" type="ORF">DDE83_006818</name>
</gene>
<keyword evidence="3" id="KW-1185">Reference proteome</keyword>
<accession>A0A364MXZ2</accession>
<comment type="caution">
    <text evidence="2">The sequence shown here is derived from an EMBL/GenBank/DDBJ whole genome shotgun (WGS) entry which is preliminary data.</text>
</comment>
<sequence>MTHNPYLDGVYNSRCDYIIPNGDNISVPNHHKEHLSAFSAPPQATEGEPSSIQIANRQHASHYSAHNGAYNTSPCEASDDDPYHVPNYFDLTESAIDPKDAIKLEFDPPLIHYAELRGGLPIGYVWLPPSSPEPMSRSATSEPDYDPAFVTPQRLGRCSSTSSERKCKRSGRFVGWLQKTKVEKVGVEGLRARFTSPLSEQLSDTPSGLLTESTEELSDAPTGLLTSEESGSEMSE</sequence>
<organism evidence="2 3">
    <name type="scientific">Stemphylium lycopersici</name>
    <name type="common">Tomato gray leaf spot disease fungus</name>
    <name type="synonym">Thyrospora lycopersici</name>
    <dbReference type="NCBI Taxonomy" id="183478"/>
    <lineage>
        <taxon>Eukaryota</taxon>
        <taxon>Fungi</taxon>
        <taxon>Dikarya</taxon>
        <taxon>Ascomycota</taxon>
        <taxon>Pezizomycotina</taxon>
        <taxon>Dothideomycetes</taxon>
        <taxon>Pleosporomycetidae</taxon>
        <taxon>Pleosporales</taxon>
        <taxon>Pleosporineae</taxon>
        <taxon>Pleosporaceae</taxon>
        <taxon>Stemphylium</taxon>
    </lineage>
</organism>
<evidence type="ECO:0000313" key="3">
    <source>
        <dbReference type="Proteomes" id="UP000249619"/>
    </source>
</evidence>